<dbReference type="EMBL" id="BK016063">
    <property type="protein sequence ID" value="DAF92179.1"/>
    <property type="molecule type" value="Genomic_DNA"/>
</dbReference>
<evidence type="ECO:0000256" key="1">
    <source>
        <dbReference type="SAM" id="MobiDB-lite"/>
    </source>
</evidence>
<protein>
    <submittedName>
        <fullName evidence="2">Uncharacterized protein</fullName>
    </submittedName>
</protein>
<organism evidence="2">
    <name type="scientific">Siphoviridae sp. ctgN495</name>
    <dbReference type="NCBI Taxonomy" id="2825608"/>
    <lineage>
        <taxon>Viruses</taxon>
        <taxon>Duplodnaviria</taxon>
        <taxon>Heunggongvirae</taxon>
        <taxon>Uroviricota</taxon>
        <taxon>Caudoviricetes</taxon>
    </lineage>
</organism>
<sequence length="152" mass="17272">MMPEIENQATEVKERKKPGPKPKSKIESIDLSETKTNPLINENVEDNVEVNNEIDSTPVISEPIKAEDELKPIETPPIYERPVEPIRYEIMSTSGKTVMVYRNRNFKGVAIRYKGVLKVMNEVEGGYKVNYMNSGFGYCIGYVKESTINAIR</sequence>
<feature type="region of interest" description="Disordered" evidence="1">
    <location>
        <begin position="1"/>
        <end position="37"/>
    </location>
</feature>
<reference evidence="2" key="1">
    <citation type="journal article" date="2021" name="Proc. Natl. Acad. Sci. U.S.A.">
        <title>A Catalog of Tens of Thousands of Viruses from Human Metagenomes Reveals Hidden Associations with Chronic Diseases.</title>
        <authorList>
            <person name="Tisza M.J."/>
            <person name="Buck C.B."/>
        </authorList>
    </citation>
    <scope>NUCLEOTIDE SEQUENCE</scope>
    <source>
        <strain evidence="2">CtgN495</strain>
    </source>
</reference>
<accession>A0A8S5UCM1</accession>
<proteinExistence type="predicted"/>
<evidence type="ECO:0000313" key="2">
    <source>
        <dbReference type="EMBL" id="DAF92179.1"/>
    </source>
</evidence>
<name>A0A8S5UCM1_9CAUD</name>